<dbReference type="Proteomes" id="UP000545037">
    <property type="component" value="Unassembled WGS sequence"/>
</dbReference>
<evidence type="ECO:0000313" key="1">
    <source>
        <dbReference type="EMBL" id="MBB5747593.1"/>
    </source>
</evidence>
<proteinExistence type="predicted"/>
<dbReference type="EMBL" id="JACHOR010000006">
    <property type="protein sequence ID" value="MBB5747593.1"/>
    <property type="molecule type" value="Genomic_DNA"/>
</dbReference>
<keyword evidence="2" id="KW-1185">Reference proteome</keyword>
<protein>
    <submittedName>
        <fullName evidence="1">Uncharacterized protein</fullName>
    </submittedName>
</protein>
<name>A0A7W9CKX6_9CAUL</name>
<dbReference type="RefSeq" id="WP_281380624.1">
    <property type="nucleotide sequence ID" value="NZ_JACHOR010000006.1"/>
</dbReference>
<accession>A0A7W9CKX6</accession>
<sequence>MIIVNAFVLEKNPMTEDNHLVVLLSMRGFRGGKSERSLLDF</sequence>
<dbReference type="AlphaFoldDB" id="A0A7W9CKX6"/>
<evidence type="ECO:0000313" key="2">
    <source>
        <dbReference type="Proteomes" id="UP000545037"/>
    </source>
</evidence>
<reference evidence="1 2" key="1">
    <citation type="submission" date="2020-08" db="EMBL/GenBank/DDBJ databases">
        <title>Genomic Encyclopedia of Type Strains, Phase IV (KMG-IV): sequencing the most valuable type-strain genomes for metagenomic binning, comparative biology and taxonomic classification.</title>
        <authorList>
            <person name="Goeker M."/>
        </authorList>
    </citation>
    <scope>NUCLEOTIDE SEQUENCE [LARGE SCALE GENOMIC DNA]</scope>
    <source>
        <strain evidence="1 2">DSM 4737</strain>
    </source>
</reference>
<organism evidence="1 2">
    <name type="scientific">Brevundimonas variabilis</name>
    <dbReference type="NCBI Taxonomy" id="74312"/>
    <lineage>
        <taxon>Bacteria</taxon>
        <taxon>Pseudomonadati</taxon>
        <taxon>Pseudomonadota</taxon>
        <taxon>Alphaproteobacteria</taxon>
        <taxon>Caulobacterales</taxon>
        <taxon>Caulobacteraceae</taxon>
        <taxon>Brevundimonas</taxon>
    </lineage>
</organism>
<gene>
    <name evidence="1" type="ORF">GGR13_003221</name>
</gene>
<comment type="caution">
    <text evidence="1">The sequence shown here is derived from an EMBL/GenBank/DDBJ whole genome shotgun (WGS) entry which is preliminary data.</text>
</comment>